<sequence>MQPILGIDFGTTNTSAAWFDASGKLRVVPVTDKSAVLPSVVWFPSADQSKCLVGQSAKTQLIDDQKHTVFGAKRFLGRRYNSEYVARHRDRFAFDLVEGGDGYSAVLIYGQTIPLVDVAGVVVRDIVARATRAAGHRFHQCVMTVPAHASVRQREAVRKAAESAGLSVAAIVNEPTAAALFYANLRSPKQTVLIFDLGGGTFDATVMRVENRVVKVLATGGDAFLGGGNFDELIAETFARKLEQEQGVSVRNNRTVMQRLALAAEFAKIQLSRVDVLDVRVPVVAQRPNGGFIDFQHRMTRAELEAIVSPLVERCVGACDDVLQRAGLTANDIDELVLVGGQTRMPAIRNRLAHFPHLSSEKDVHPELGVAVGAAILGRNLARTKASGLNDVVAMPISVMLVGGRTVEIIAPNTPVPCTKSIPLEGLPPWSAPVPLVLFESLDQTATEREIIGTVHVSEEWRTNPDVKPSLELTVGQDFALTSKLVAPGGMQTQLQIVDQRR</sequence>
<dbReference type="PROSITE" id="PS00329">
    <property type="entry name" value="HSP70_2"/>
    <property type="match status" value="1"/>
</dbReference>
<dbReference type="Proteomes" id="UP000249061">
    <property type="component" value="Unassembled WGS sequence"/>
</dbReference>
<dbReference type="FunFam" id="3.90.640.10:FF:000003">
    <property type="entry name" value="Molecular chaperone DnaK"/>
    <property type="match status" value="1"/>
</dbReference>
<dbReference type="InterPro" id="IPR029047">
    <property type="entry name" value="HSP70_peptide-bd_sf"/>
</dbReference>
<accession>A0A2W5U887</accession>
<dbReference type="PANTHER" id="PTHR19375">
    <property type="entry name" value="HEAT SHOCK PROTEIN 70KDA"/>
    <property type="match status" value="1"/>
</dbReference>
<dbReference type="SUPFAM" id="SSF100920">
    <property type="entry name" value="Heat shock protein 70kD (HSP70), peptide-binding domain"/>
    <property type="match status" value="1"/>
</dbReference>
<evidence type="ECO:0000313" key="7">
    <source>
        <dbReference type="Proteomes" id="UP000249061"/>
    </source>
</evidence>
<keyword evidence="2 5" id="KW-0547">Nucleotide-binding</keyword>
<evidence type="ECO:0000313" key="6">
    <source>
        <dbReference type="EMBL" id="PZR05118.1"/>
    </source>
</evidence>
<dbReference type="InterPro" id="IPR013126">
    <property type="entry name" value="Hsp_70_fam"/>
</dbReference>
<organism evidence="6 7">
    <name type="scientific">Archangium gephyra</name>
    <dbReference type="NCBI Taxonomy" id="48"/>
    <lineage>
        <taxon>Bacteria</taxon>
        <taxon>Pseudomonadati</taxon>
        <taxon>Myxococcota</taxon>
        <taxon>Myxococcia</taxon>
        <taxon>Myxococcales</taxon>
        <taxon>Cystobacterineae</taxon>
        <taxon>Archangiaceae</taxon>
        <taxon>Archangium</taxon>
    </lineage>
</organism>
<dbReference type="SUPFAM" id="SSF53067">
    <property type="entry name" value="Actin-like ATPase domain"/>
    <property type="match status" value="2"/>
</dbReference>
<dbReference type="GO" id="GO:0140662">
    <property type="term" value="F:ATP-dependent protein folding chaperone"/>
    <property type="evidence" value="ECO:0007669"/>
    <property type="project" value="InterPro"/>
</dbReference>
<keyword evidence="3 5" id="KW-0067">ATP-binding</keyword>
<dbReference type="InterPro" id="IPR018181">
    <property type="entry name" value="Heat_shock_70_CS"/>
</dbReference>
<dbReference type="InterPro" id="IPR043129">
    <property type="entry name" value="ATPase_NBD"/>
</dbReference>
<protein>
    <submittedName>
        <fullName evidence="6">Hsp70 family protein</fullName>
    </submittedName>
</protein>
<dbReference type="CDD" id="cd24029">
    <property type="entry name" value="ASKHA_NBD_HSP70_DnaK_HscA_HscC"/>
    <property type="match status" value="1"/>
</dbReference>
<dbReference type="PRINTS" id="PR00301">
    <property type="entry name" value="HEATSHOCK70"/>
</dbReference>
<dbReference type="Gene3D" id="3.30.420.40">
    <property type="match status" value="2"/>
</dbReference>
<gene>
    <name evidence="6" type="ORF">DI536_33015</name>
</gene>
<dbReference type="EMBL" id="QFQP01000048">
    <property type="protein sequence ID" value="PZR05118.1"/>
    <property type="molecule type" value="Genomic_DNA"/>
</dbReference>
<evidence type="ECO:0000256" key="2">
    <source>
        <dbReference type="ARBA" id="ARBA00022741"/>
    </source>
</evidence>
<proteinExistence type="inferred from homology"/>
<dbReference type="AlphaFoldDB" id="A0A2W5U887"/>
<evidence type="ECO:0000256" key="4">
    <source>
        <dbReference type="ARBA" id="ARBA00023186"/>
    </source>
</evidence>
<evidence type="ECO:0000256" key="1">
    <source>
        <dbReference type="ARBA" id="ARBA00007381"/>
    </source>
</evidence>
<name>A0A2W5U887_9BACT</name>
<comment type="similarity">
    <text evidence="1 5">Belongs to the heat shock protein 70 family.</text>
</comment>
<evidence type="ECO:0000256" key="5">
    <source>
        <dbReference type="RuleBase" id="RU003322"/>
    </source>
</evidence>
<dbReference type="Pfam" id="PF00012">
    <property type="entry name" value="HSP70"/>
    <property type="match status" value="1"/>
</dbReference>
<comment type="caution">
    <text evidence="6">The sequence shown here is derived from an EMBL/GenBank/DDBJ whole genome shotgun (WGS) entry which is preliminary data.</text>
</comment>
<reference evidence="6 7" key="1">
    <citation type="submission" date="2017-08" db="EMBL/GenBank/DDBJ databases">
        <title>Infants hospitalized years apart are colonized by the same room-sourced microbial strains.</title>
        <authorList>
            <person name="Brooks B."/>
            <person name="Olm M.R."/>
            <person name="Firek B.A."/>
            <person name="Baker R."/>
            <person name="Thomas B.C."/>
            <person name="Morowitz M.J."/>
            <person name="Banfield J.F."/>
        </authorList>
    </citation>
    <scope>NUCLEOTIDE SEQUENCE [LARGE SCALE GENOMIC DNA]</scope>
    <source>
        <strain evidence="6">S2_003_000_R2_14</strain>
    </source>
</reference>
<dbReference type="GO" id="GO:0005524">
    <property type="term" value="F:ATP binding"/>
    <property type="evidence" value="ECO:0007669"/>
    <property type="project" value="UniProtKB-KW"/>
</dbReference>
<evidence type="ECO:0000256" key="3">
    <source>
        <dbReference type="ARBA" id="ARBA00022840"/>
    </source>
</evidence>
<keyword evidence="4" id="KW-0143">Chaperone</keyword>
<dbReference type="Gene3D" id="3.90.640.10">
    <property type="entry name" value="Actin, Chain A, domain 4"/>
    <property type="match status" value="1"/>
</dbReference>